<sequence>MPHDSGYARQRPPPQQQPATPFGDAAAVATAAAAAAVFRGDATAGAQLLETQRLNLAARWMPGVAAVWDKLRSYFAVSHRYVGLKLRALVVPWIKRAWRRQKLGDQDVVSYALPVDDENAPDLYIPLVSFLTFALVTGYVKGQSGTFTPEVLAHILTSCAGFQLFELTLYSAGLYLSGAGAPLLDLTCYTGYKYVSLCVNMLAGLLAGVRAYYAALLWTALSSSYFMLKTMAQTVPAKTSAAAPRREFLVCGLGLIQGFSIWFLGYNRDL</sequence>
<keyword evidence="2 9" id="KW-0813">Transport</keyword>
<evidence type="ECO:0000313" key="11">
    <source>
        <dbReference type="EMBL" id="KAJ8599714.1"/>
    </source>
</evidence>
<dbReference type="GO" id="GO:0030134">
    <property type="term" value="C:COPII-coated ER to Golgi transport vesicle"/>
    <property type="evidence" value="ECO:0007669"/>
    <property type="project" value="TreeGrafter"/>
</dbReference>
<dbReference type="GO" id="GO:0006888">
    <property type="term" value="P:endoplasmic reticulum to Golgi vesicle-mediated transport"/>
    <property type="evidence" value="ECO:0007669"/>
    <property type="project" value="UniProtKB-UniRule"/>
</dbReference>
<accession>A0AAD7XIS7</accession>
<dbReference type="GO" id="GO:0000139">
    <property type="term" value="C:Golgi membrane"/>
    <property type="evidence" value="ECO:0007669"/>
    <property type="project" value="UniProtKB-SubCell"/>
</dbReference>
<dbReference type="GO" id="GO:0005789">
    <property type="term" value="C:endoplasmic reticulum membrane"/>
    <property type="evidence" value="ECO:0007669"/>
    <property type="project" value="UniProtKB-SubCell"/>
</dbReference>
<keyword evidence="7 9" id="KW-0333">Golgi apparatus</keyword>
<dbReference type="Proteomes" id="UP001230188">
    <property type="component" value="Unassembled WGS sequence"/>
</dbReference>
<evidence type="ECO:0000256" key="8">
    <source>
        <dbReference type="ARBA" id="ARBA00023136"/>
    </source>
</evidence>
<evidence type="ECO:0000256" key="2">
    <source>
        <dbReference type="ARBA" id="ARBA00022448"/>
    </source>
</evidence>
<gene>
    <name evidence="11" type="ORF">CTAYLR_004746</name>
</gene>
<evidence type="ECO:0000256" key="3">
    <source>
        <dbReference type="ARBA" id="ARBA00022692"/>
    </source>
</evidence>
<keyword evidence="4 9" id="KW-0256">Endoplasmic reticulum</keyword>
<protein>
    <recommendedName>
        <fullName evidence="9">Protein YIF1</fullName>
    </recommendedName>
</protein>
<comment type="function">
    <text evidence="9">Has a role in transport between endoplasmic reticulum and Golgi.</text>
</comment>
<evidence type="ECO:0000256" key="7">
    <source>
        <dbReference type="ARBA" id="ARBA00023034"/>
    </source>
</evidence>
<comment type="caution">
    <text evidence="11">The sequence shown here is derived from an EMBL/GenBank/DDBJ whole genome shotgun (WGS) entry which is preliminary data.</text>
</comment>
<dbReference type="AlphaFoldDB" id="A0AAD7XIS7"/>
<name>A0AAD7XIS7_9STRA</name>
<feature type="region of interest" description="Disordered" evidence="10">
    <location>
        <begin position="1"/>
        <end position="23"/>
    </location>
</feature>
<comment type="similarity">
    <text evidence="1 9">Belongs to the YIF1 family.</text>
</comment>
<evidence type="ECO:0000313" key="12">
    <source>
        <dbReference type="Proteomes" id="UP001230188"/>
    </source>
</evidence>
<dbReference type="Pfam" id="PF03878">
    <property type="entry name" value="YIF1"/>
    <property type="match status" value="1"/>
</dbReference>
<organism evidence="11 12">
    <name type="scientific">Chrysophaeum taylorii</name>
    <dbReference type="NCBI Taxonomy" id="2483200"/>
    <lineage>
        <taxon>Eukaryota</taxon>
        <taxon>Sar</taxon>
        <taxon>Stramenopiles</taxon>
        <taxon>Ochrophyta</taxon>
        <taxon>Pelagophyceae</taxon>
        <taxon>Pelagomonadales</taxon>
        <taxon>Pelagomonadaceae</taxon>
        <taxon>Chrysophaeum</taxon>
    </lineage>
</organism>
<keyword evidence="12" id="KW-1185">Reference proteome</keyword>
<evidence type="ECO:0000256" key="5">
    <source>
        <dbReference type="ARBA" id="ARBA00022927"/>
    </source>
</evidence>
<dbReference type="InterPro" id="IPR005578">
    <property type="entry name" value="Yif1_fam"/>
</dbReference>
<keyword evidence="5 9" id="KW-0653">Protein transport</keyword>
<comment type="caution">
    <text evidence="9">Lacks conserved residue(s) required for the propagation of feature annotation.</text>
</comment>
<evidence type="ECO:0000256" key="9">
    <source>
        <dbReference type="RuleBase" id="RU368073"/>
    </source>
</evidence>
<dbReference type="GO" id="GO:0005793">
    <property type="term" value="C:endoplasmic reticulum-Golgi intermediate compartment"/>
    <property type="evidence" value="ECO:0007669"/>
    <property type="project" value="UniProtKB-UniRule"/>
</dbReference>
<proteinExistence type="inferred from homology"/>
<keyword evidence="6 9" id="KW-1133">Transmembrane helix</keyword>
<comment type="subcellular location">
    <subcellularLocation>
        <location evidence="9">Endoplasmic reticulum membrane</location>
        <topology evidence="9">Multi-pass membrane protein</topology>
    </subcellularLocation>
    <subcellularLocation>
        <location evidence="9">Golgi apparatus membrane</location>
        <topology evidence="9">Multi-pass membrane protein</topology>
    </subcellularLocation>
</comment>
<evidence type="ECO:0000256" key="6">
    <source>
        <dbReference type="ARBA" id="ARBA00022989"/>
    </source>
</evidence>
<feature type="transmembrane region" description="Helical" evidence="9">
    <location>
        <begin position="248"/>
        <end position="266"/>
    </location>
</feature>
<feature type="transmembrane region" description="Helical" evidence="9">
    <location>
        <begin position="211"/>
        <end position="228"/>
    </location>
</feature>
<evidence type="ECO:0000256" key="10">
    <source>
        <dbReference type="SAM" id="MobiDB-lite"/>
    </source>
</evidence>
<dbReference type="PANTHER" id="PTHR14083">
    <property type="entry name" value="YIP1 INTERACTING FACTOR HOMOLOG YIF1 PROTEIN"/>
    <property type="match status" value="1"/>
</dbReference>
<evidence type="ECO:0000256" key="1">
    <source>
        <dbReference type="ARBA" id="ARBA00009727"/>
    </source>
</evidence>
<keyword evidence="3 9" id="KW-0812">Transmembrane</keyword>
<reference evidence="11" key="1">
    <citation type="submission" date="2023-01" db="EMBL/GenBank/DDBJ databases">
        <title>Metagenome sequencing of chrysophaentin producing Chrysophaeum taylorii.</title>
        <authorList>
            <person name="Davison J."/>
            <person name="Bewley C."/>
        </authorList>
    </citation>
    <scope>NUCLEOTIDE SEQUENCE</scope>
    <source>
        <strain evidence="11">NIES-1699</strain>
    </source>
</reference>
<dbReference type="EMBL" id="JAQMWT010000548">
    <property type="protein sequence ID" value="KAJ8599714.1"/>
    <property type="molecule type" value="Genomic_DNA"/>
</dbReference>
<dbReference type="GO" id="GO:0015031">
    <property type="term" value="P:protein transport"/>
    <property type="evidence" value="ECO:0007669"/>
    <property type="project" value="UniProtKB-KW"/>
</dbReference>
<dbReference type="PANTHER" id="PTHR14083:SF0">
    <property type="entry name" value="YIP1D-INTERACTING FACTOR 1, ISOFORM C"/>
    <property type="match status" value="1"/>
</dbReference>
<evidence type="ECO:0000256" key="4">
    <source>
        <dbReference type="ARBA" id="ARBA00022824"/>
    </source>
</evidence>
<keyword evidence="8 9" id="KW-0472">Membrane</keyword>